<dbReference type="InterPro" id="IPR044855">
    <property type="entry name" value="CoA-Trfase_III_dom3_sf"/>
</dbReference>
<organism evidence="3 4">
    <name type="scientific">Megalurothrips usitatus</name>
    <name type="common">bean blossom thrips</name>
    <dbReference type="NCBI Taxonomy" id="439358"/>
    <lineage>
        <taxon>Eukaryota</taxon>
        <taxon>Metazoa</taxon>
        <taxon>Ecdysozoa</taxon>
        <taxon>Arthropoda</taxon>
        <taxon>Hexapoda</taxon>
        <taxon>Insecta</taxon>
        <taxon>Pterygota</taxon>
        <taxon>Neoptera</taxon>
        <taxon>Paraneoptera</taxon>
        <taxon>Thysanoptera</taxon>
        <taxon>Terebrantia</taxon>
        <taxon>Thripoidea</taxon>
        <taxon>Thripidae</taxon>
        <taxon>Megalurothrips</taxon>
    </lineage>
</organism>
<dbReference type="GO" id="GO:0008111">
    <property type="term" value="F:alpha-methylacyl-CoA racemase activity"/>
    <property type="evidence" value="ECO:0007669"/>
    <property type="project" value="TreeGrafter"/>
</dbReference>
<reference evidence="3" key="1">
    <citation type="submission" date="2022-12" db="EMBL/GenBank/DDBJ databases">
        <title>Chromosome-level genome assembly of the bean flower thrips Megalurothrips usitatus.</title>
        <authorList>
            <person name="Ma L."/>
            <person name="Liu Q."/>
            <person name="Li H."/>
            <person name="Cai W."/>
        </authorList>
    </citation>
    <scope>NUCLEOTIDE SEQUENCE</scope>
    <source>
        <strain evidence="3">Cailab_2022a</strain>
    </source>
</reference>
<name>A0AAV7XSA8_9NEOP</name>
<dbReference type="Gene3D" id="3.40.50.10540">
    <property type="entry name" value="Crotonobetainyl-coa:carnitine coa-transferase, domain 1"/>
    <property type="match status" value="1"/>
</dbReference>
<evidence type="ECO:0008006" key="5">
    <source>
        <dbReference type="Google" id="ProtNLM"/>
    </source>
</evidence>
<dbReference type="GO" id="GO:0005739">
    <property type="term" value="C:mitochondrion"/>
    <property type="evidence" value="ECO:0007669"/>
    <property type="project" value="TreeGrafter"/>
</dbReference>
<dbReference type="Pfam" id="PF02515">
    <property type="entry name" value="CoA_transf_3"/>
    <property type="match status" value="1"/>
</dbReference>
<evidence type="ECO:0000256" key="1">
    <source>
        <dbReference type="ARBA" id="ARBA00008383"/>
    </source>
</evidence>
<comment type="caution">
    <text evidence="3">The sequence shown here is derived from an EMBL/GenBank/DDBJ whole genome shotgun (WGS) entry which is preliminary data.</text>
</comment>
<dbReference type="SUPFAM" id="SSF89796">
    <property type="entry name" value="CoA-transferase family III (CaiB/BaiF)"/>
    <property type="match status" value="1"/>
</dbReference>
<dbReference type="InterPro" id="IPR023606">
    <property type="entry name" value="CoA-Trfase_III_dom_1_sf"/>
</dbReference>
<comment type="similarity">
    <text evidence="1">Belongs to the CoA-transferase III family.</text>
</comment>
<dbReference type="PANTHER" id="PTHR48228">
    <property type="entry name" value="SUCCINYL-COA--D-CITRAMALATE COA-TRANSFERASE"/>
    <property type="match status" value="1"/>
</dbReference>
<sequence>MSFPLCRLRQTSAIAIVRGGFFPPGRACAVTLAAGRGNACVAVGAVRSTSAVGTAGRGRVGTGAVIAAPLSGAANAEHTPAAAMALRGVRVVELAGLAPGPFCGMLLADFGATVIKVDSMAGANLEVLGAGKDSIQINLKHEKGKEVFRRLCAASDVLVEPFRAGTMERLGLGPDDILPLNPRLIYARLTGFGQSGPWAKSAGHDINYVALSGVLSTLGRADQPPTPPINLLADFAGGGLACAMGVLLALVERASSGRGQVVDAAMTEGVAYLASWLSRSHGALPLWGAGRGRNVLDSGAHFYDTYETLDGRHMAVGAIEPQFYDELINKLGLDPDDVPQHGDWEAAKRVLTRRFKDAVWRVCPDRCAVFDGSDACVTPVLTMEEAARYPHNVARDAFRTARRGDDGEPVVVPQPAPKLSRTPGRSRATESSADGGYVPGRDSRRILRDLGFSDAEVQQLLAEGAVGEAQDLCSKL</sequence>
<evidence type="ECO:0000256" key="2">
    <source>
        <dbReference type="SAM" id="MobiDB-lite"/>
    </source>
</evidence>
<protein>
    <recommendedName>
        <fullName evidence="5">Alpha-methylacyl-CoA racemase</fullName>
    </recommendedName>
</protein>
<dbReference type="Proteomes" id="UP001075354">
    <property type="component" value="Chromosome 4"/>
</dbReference>
<dbReference type="GO" id="GO:0008206">
    <property type="term" value="P:bile acid metabolic process"/>
    <property type="evidence" value="ECO:0007669"/>
    <property type="project" value="TreeGrafter"/>
</dbReference>
<dbReference type="PANTHER" id="PTHR48228:SF5">
    <property type="entry name" value="ALPHA-METHYLACYL-COA RACEMASE"/>
    <property type="match status" value="1"/>
</dbReference>
<dbReference type="Gene3D" id="3.30.1540.10">
    <property type="entry name" value="formyl-coa transferase, domain 3"/>
    <property type="match status" value="1"/>
</dbReference>
<gene>
    <name evidence="3" type="ORF">ONE63_007190</name>
</gene>
<dbReference type="EMBL" id="JAPTSV010000004">
    <property type="protein sequence ID" value="KAJ1528813.1"/>
    <property type="molecule type" value="Genomic_DNA"/>
</dbReference>
<accession>A0AAV7XSA8</accession>
<evidence type="ECO:0000313" key="4">
    <source>
        <dbReference type="Proteomes" id="UP001075354"/>
    </source>
</evidence>
<feature type="region of interest" description="Disordered" evidence="2">
    <location>
        <begin position="400"/>
        <end position="440"/>
    </location>
</feature>
<dbReference type="AlphaFoldDB" id="A0AAV7XSA8"/>
<keyword evidence="4" id="KW-1185">Reference proteome</keyword>
<proteinExistence type="inferred from homology"/>
<dbReference type="InterPro" id="IPR003673">
    <property type="entry name" value="CoA-Trfase_fam_III"/>
</dbReference>
<dbReference type="InterPro" id="IPR050509">
    <property type="entry name" value="CoA-transferase_III"/>
</dbReference>
<evidence type="ECO:0000313" key="3">
    <source>
        <dbReference type="EMBL" id="KAJ1528813.1"/>
    </source>
</evidence>